<proteinExistence type="predicted"/>
<gene>
    <name evidence="1" type="primary">CCDC47</name>
    <name evidence="1" type="ORF">EV182_008099</name>
</gene>
<sequence>MVSARLTAPFATSMAVPPLLLFLMALGQIPSVLGEELEAVKPSDPTTTATSDPAAPGAKSPLPPLHWSDFKLELLLVAALVTYVANYFYGSSKNAEEARLWEIPINNKLKENFQRIGPPSSGGQQQVLEYDGPADRLFWATGRRYCKVIQGHLQ</sequence>
<protein>
    <submittedName>
        <fullName evidence="1">Coiled-coil domain-containing protein 47</fullName>
    </submittedName>
</protein>
<name>A0ACC1H6Z6_9FUNG</name>
<accession>A0ACC1H6Z6</accession>
<comment type="caution">
    <text evidence="1">The sequence shown here is derived from an EMBL/GenBank/DDBJ whole genome shotgun (WGS) entry which is preliminary data.</text>
</comment>
<feature type="non-terminal residue" evidence="1">
    <location>
        <position position="154"/>
    </location>
</feature>
<organism evidence="1 2">
    <name type="scientific">Spiromyces aspiralis</name>
    <dbReference type="NCBI Taxonomy" id="68401"/>
    <lineage>
        <taxon>Eukaryota</taxon>
        <taxon>Fungi</taxon>
        <taxon>Fungi incertae sedis</taxon>
        <taxon>Zoopagomycota</taxon>
        <taxon>Kickxellomycotina</taxon>
        <taxon>Kickxellomycetes</taxon>
        <taxon>Kickxellales</taxon>
        <taxon>Kickxellaceae</taxon>
        <taxon>Spiromyces</taxon>
    </lineage>
</organism>
<reference evidence="1" key="1">
    <citation type="submission" date="2022-06" db="EMBL/GenBank/DDBJ databases">
        <title>Phylogenomic reconstructions and comparative analyses of Kickxellomycotina fungi.</title>
        <authorList>
            <person name="Reynolds N.K."/>
            <person name="Stajich J.E."/>
            <person name="Barry K."/>
            <person name="Grigoriev I.V."/>
            <person name="Crous P."/>
            <person name="Smith M.E."/>
        </authorList>
    </citation>
    <scope>NUCLEOTIDE SEQUENCE</scope>
    <source>
        <strain evidence="1">RSA 2271</strain>
    </source>
</reference>
<dbReference type="EMBL" id="JAMZIH010009163">
    <property type="protein sequence ID" value="KAJ1670616.1"/>
    <property type="molecule type" value="Genomic_DNA"/>
</dbReference>
<dbReference type="Proteomes" id="UP001145114">
    <property type="component" value="Unassembled WGS sequence"/>
</dbReference>
<evidence type="ECO:0000313" key="2">
    <source>
        <dbReference type="Proteomes" id="UP001145114"/>
    </source>
</evidence>
<keyword evidence="2" id="KW-1185">Reference proteome</keyword>
<evidence type="ECO:0000313" key="1">
    <source>
        <dbReference type="EMBL" id="KAJ1670616.1"/>
    </source>
</evidence>